<evidence type="ECO:0000313" key="2">
    <source>
        <dbReference type="Proteomes" id="UP000235145"/>
    </source>
</evidence>
<dbReference type="EMBL" id="NBSK02000004">
    <property type="protein sequence ID" value="KAJ0210646.1"/>
    <property type="molecule type" value="Genomic_DNA"/>
</dbReference>
<comment type="caution">
    <text evidence="1">The sequence shown here is derived from an EMBL/GenBank/DDBJ whole genome shotgun (WGS) entry which is preliminary data.</text>
</comment>
<protein>
    <recommendedName>
        <fullName evidence="3">Replication factor A C-terminal domain-containing protein</fullName>
    </recommendedName>
</protein>
<dbReference type="AlphaFoldDB" id="A0A9R1VQG9"/>
<organism evidence="1 2">
    <name type="scientific">Lactuca sativa</name>
    <name type="common">Garden lettuce</name>
    <dbReference type="NCBI Taxonomy" id="4236"/>
    <lineage>
        <taxon>Eukaryota</taxon>
        <taxon>Viridiplantae</taxon>
        <taxon>Streptophyta</taxon>
        <taxon>Embryophyta</taxon>
        <taxon>Tracheophyta</taxon>
        <taxon>Spermatophyta</taxon>
        <taxon>Magnoliopsida</taxon>
        <taxon>eudicotyledons</taxon>
        <taxon>Gunneridae</taxon>
        <taxon>Pentapetalae</taxon>
        <taxon>asterids</taxon>
        <taxon>campanulids</taxon>
        <taxon>Asterales</taxon>
        <taxon>Asteraceae</taxon>
        <taxon>Cichorioideae</taxon>
        <taxon>Cichorieae</taxon>
        <taxon>Lactucinae</taxon>
        <taxon>Lactuca</taxon>
    </lineage>
</organism>
<accession>A0A9R1VQG9</accession>
<evidence type="ECO:0008006" key="3">
    <source>
        <dbReference type="Google" id="ProtNLM"/>
    </source>
</evidence>
<proteinExistence type="predicted"/>
<reference evidence="1 2" key="1">
    <citation type="journal article" date="2017" name="Nat. Commun.">
        <title>Genome assembly with in vitro proximity ligation data and whole-genome triplication in lettuce.</title>
        <authorList>
            <person name="Reyes-Chin-Wo S."/>
            <person name="Wang Z."/>
            <person name="Yang X."/>
            <person name="Kozik A."/>
            <person name="Arikit S."/>
            <person name="Song C."/>
            <person name="Xia L."/>
            <person name="Froenicke L."/>
            <person name="Lavelle D.O."/>
            <person name="Truco M.J."/>
            <person name="Xia R."/>
            <person name="Zhu S."/>
            <person name="Xu C."/>
            <person name="Xu H."/>
            <person name="Xu X."/>
            <person name="Cox K."/>
            <person name="Korf I."/>
            <person name="Meyers B.C."/>
            <person name="Michelmore R.W."/>
        </authorList>
    </citation>
    <scope>NUCLEOTIDE SEQUENCE [LARGE SCALE GENOMIC DNA]</scope>
    <source>
        <strain evidence="2">cv. Salinas</strain>
        <tissue evidence="1">Seedlings</tissue>
    </source>
</reference>
<sequence length="219" mass="25101">MSSDHFNTQNMNVEIQNAQKLFMIPVRVQDHTGSITLTMFEQDAKKLLKISVKDLIAKTARLGFGTGLYPSEINVLKDMKLAFIVSISKYNLERNNNQYSILRSSDDDNLIQYLEKKTLSDVIHNRLMLVPLIMNLKITRDAISQTDDNVTLTNVFKSTATSPKKKFDTSKGRICFGCERQDVVIKGYKSWRGRWTGEIFEGEVGKVIDFDCEKNNWFS</sequence>
<gene>
    <name evidence="1" type="ORF">LSAT_V11C400213850</name>
</gene>
<evidence type="ECO:0000313" key="1">
    <source>
        <dbReference type="EMBL" id="KAJ0210646.1"/>
    </source>
</evidence>
<dbReference type="SUPFAM" id="SSF50249">
    <property type="entry name" value="Nucleic acid-binding proteins"/>
    <property type="match status" value="1"/>
</dbReference>
<name>A0A9R1VQG9_LACSA</name>
<dbReference type="Proteomes" id="UP000235145">
    <property type="component" value="Unassembled WGS sequence"/>
</dbReference>
<keyword evidence="2" id="KW-1185">Reference proteome</keyword>
<dbReference type="InterPro" id="IPR012340">
    <property type="entry name" value="NA-bd_OB-fold"/>
</dbReference>
<dbReference type="Gene3D" id="2.40.50.140">
    <property type="entry name" value="Nucleic acid-binding proteins"/>
    <property type="match status" value="1"/>
</dbReference>